<dbReference type="EnsemblPlants" id="PGSC0003DMT400065656">
    <property type="protein sequence ID" value="PGSC0003DMT400065656"/>
    <property type="gene ID" value="PGSC0003DMG400025543"/>
</dbReference>
<keyword evidence="2" id="KW-1185">Reference proteome</keyword>
<proteinExistence type="predicted"/>
<sequence length="64" mass="7329">MVIPLSTSNNIYKCITIFQMLLLQNDQLSIFRRTAISHTANTVGISLSTMHSKVTYLNKMQRLK</sequence>
<dbReference type="HOGENOM" id="CLU_2872078_0_0_1"/>
<reference evidence="2" key="1">
    <citation type="journal article" date="2011" name="Nature">
        <title>Genome sequence and analysis of the tuber crop potato.</title>
        <authorList>
            <consortium name="The Potato Genome Sequencing Consortium"/>
        </authorList>
    </citation>
    <scope>NUCLEOTIDE SEQUENCE [LARGE SCALE GENOMIC DNA]</scope>
    <source>
        <strain evidence="2">cv. DM1-3 516 R44</strain>
    </source>
</reference>
<organism evidence="1 2">
    <name type="scientific">Solanum tuberosum</name>
    <name type="common">Potato</name>
    <dbReference type="NCBI Taxonomy" id="4113"/>
    <lineage>
        <taxon>Eukaryota</taxon>
        <taxon>Viridiplantae</taxon>
        <taxon>Streptophyta</taxon>
        <taxon>Embryophyta</taxon>
        <taxon>Tracheophyta</taxon>
        <taxon>Spermatophyta</taxon>
        <taxon>Magnoliopsida</taxon>
        <taxon>eudicotyledons</taxon>
        <taxon>Gunneridae</taxon>
        <taxon>Pentapetalae</taxon>
        <taxon>asterids</taxon>
        <taxon>lamiids</taxon>
        <taxon>Solanales</taxon>
        <taxon>Solanaceae</taxon>
        <taxon>Solanoideae</taxon>
        <taxon>Solaneae</taxon>
        <taxon>Solanum</taxon>
    </lineage>
</organism>
<evidence type="ECO:0000313" key="1">
    <source>
        <dbReference type="EnsemblPlants" id="PGSC0003DMT400065656"/>
    </source>
</evidence>
<dbReference type="Proteomes" id="UP000011115">
    <property type="component" value="Unassembled WGS sequence"/>
</dbReference>
<evidence type="ECO:0000313" key="2">
    <source>
        <dbReference type="Proteomes" id="UP000011115"/>
    </source>
</evidence>
<accession>M1CEE2</accession>
<dbReference type="Gramene" id="PGSC0003DMT400065657">
    <property type="protein sequence ID" value="PGSC0003DMT400065657"/>
    <property type="gene ID" value="PGSC0003DMG400025543"/>
</dbReference>
<name>M1CEE2_SOLTU</name>
<dbReference type="PaxDb" id="4113-PGSC0003DMT400065656"/>
<dbReference type="InParanoid" id="M1CEE2"/>
<protein>
    <submittedName>
        <fullName evidence="1">Uncharacterized protein</fullName>
    </submittedName>
</protein>
<reference evidence="1" key="2">
    <citation type="submission" date="2015-06" db="UniProtKB">
        <authorList>
            <consortium name="EnsemblPlants"/>
        </authorList>
    </citation>
    <scope>IDENTIFICATION</scope>
    <source>
        <strain evidence="1">DM1-3 516 R44</strain>
    </source>
</reference>
<dbReference type="Gramene" id="PGSC0003DMT400065656">
    <property type="protein sequence ID" value="PGSC0003DMT400065656"/>
    <property type="gene ID" value="PGSC0003DMG400025543"/>
</dbReference>
<dbReference type="EnsemblPlants" id="PGSC0003DMT400065657">
    <property type="protein sequence ID" value="PGSC0003DMT400065657"/>
    <property type="gene ID" value="PGSC0003DMG400025543"/>
</dbReference>
<dbReference type="AlphaFoldDB" id="M1CEE2"/>